<dbReference type="InterPro" id="IPR001810">
    <property type="entry name" value="F-box_dom"/>
</dbReference>
<dbReference type="Pfam" id="PF12937">
    <property type="entry name" value="F-box-like"/>
    <property type="match status" value="1"/>
</dbReference>
<feature type="repeat" description="WD" evidence="4">
    <location>
        <begin position="773"/>
        <end position="812"/>
    </location>
</feature>
<feature type="compositionally biased region" description="Low complexity" evidence="5">
    <location>
        <begin position="578"/>
        <end position="589"/>
    </location>
</feature>
<dbReference type="PANTHER" id="PTHR19849:SF0">
    <property type="entry name" value="PHOSPHOLIPASE A-2-ACTIVATING PROTEIN"/>
    <property type="match status" value="1"/>
</dbReference>
<sequence length="939" mass="101314">MAPSHSHPAHYRRPPSPLPDLGAPLFSLAPSASASASSRTARPHGDTDSVQDVAEMSLESLTLSPPTTATTITTTVAPPTPTTPTSSSTAAATHPVATGGTAAEYPETAAAGIATGAVFTGIGINPPTPAPSPGPHIRGFDDSDTHIREHLEQLLYHGDTTTDPHGQNLDHVQVQAKPHAKPQAQGKTLPHEPYPSPSPAPTPTPTPQTVLSQYTSLPPLLRSKFLNLLIPHLALHEALSLSRKIEPLLRRDFLRELPWEVALHVLSFVDDPQTLARAAQVSRYWNTLLQDETTWRDLLARHHHRHRYASGGGIGISGRDPPQHARATSREGMEGMTGKEEEEKGWDVGSGLGPPADPNAATSTNTNTNTNTSSRRGGSTSSSQAGTSKQRSKTRDNALGTGSGTKQACCIKRVTPFGLEKRVLNLSSGLTGLPPPISPFSPSPSPFPSPSPSSQHSYKTRVKLAYLTETNWLTAGVLLAKHLSADDSVVTTLSFDETWIVVGMANSKIHVFSAFNGGWKRSLEGRAAHTQGVWAMVLVSPPPRTATATQTATANQMQMQEQDMKRMRGTRGMGWYGAQASASTSTSTSPNGWFGINPPSSYPHPQTQTQTQTQSETQENETPYQHGRENQSRGQDQGGNENEDEDENEGSNLCGSVRGWQGLKTSLVVSGGCDKQVKVWDVETGQCIHSLPGHTSTIRCIKVLPHRPIAVSGSRDYTLRVWDIQRGRCLHTLRGHTKSVRCVEIWGNMAVSGSYDNTAKLWNLDTGECLQTFTGHYSQIYSIAFNGSLVITGSLDSTVRVWSPTTGECLALLQGHTALVGQLQLSGSKLVTGGSDGRVIIFDLSSMSCIHRLCAHDNSVTCLQFDKRFIVSGGNDGRVKLWDVKTGGFVRELTKPCDAVWRTSFRGERIVVLCQREGRTCLEVVSFRPGEGERRGKGI</sequence>
<feature type="compositionally biased region" description="Low complexity" evidence="5">
    <location>
        <begin position="359"/>
        <end position="388"/>
    </location>
</feature>
<dbReference type="PROSITE" id="PS00678">
    <property type="entry name" value="WD_REPEATS_1"/>
    <property type="match status" value="4"/>
</dbReference>
<name>Q5KD56_CRYD1</name>
<dbReference type="Proteomes" id="UP000002149">
    <property type="component" value="Chromosome 8"/>
</dbReference>
<dbReference type="EMBL" id="AE017348">
    <property type="protein sequence ID" value="AAW45198.2"/>
    <property type="molecule type" value="Genomic_DNA"/>
</dbReference>
<dbReference type="KEGG" id="cne:CNH03370"/>
<feature type="repeat" description="WD" evidence="4">
    <location>
        <begin position="813"/>
        <end position="852"/>
    </location>
</feature>
<dbReference type="GO" id="GO:0016874">
    <property type="term" value="F:ligase activity"/>
    <property type="evidence" value="ECO:0007669"/>
    <property type="project" value="UniProtKB-KW"/>
</dbReference>
<evidence type="ECO:0000256" key="1">
    <source>
        <dbReference type="ARBA" id="ARBA00022490"/>
    </source>
</evidence>
<dbReference type="InterPro" id="IPR036047">
    <property type="entry name" value="F-box-like_dom_sf"/>
</dbReference>
<feature type="compositionally biased region" description="Low complexity" evidence="5">
    <location>
        <begin position="23"/>
        <end position="38"/>
    </location>
</feature>
<dbReference type="HOGENOM" id="CLU_000288_103_2_1"/>
<keyword evidence="1" id="KW-0963">Cytoplasm</keyword>
<gene>
    <name evidence="7" type="ordered locus">CNH03370</name>
</gene>
<dbReference type="SUPFAM" id="SSF81383">
    <property type="entry name" value="F-box domain"/>
    <property type="match status" value="1"/>
</dbReference>
<feature type="compositionally biased region" description="Low complexity" evidence="5">
    <location>
        <begin position="606"/>
        <end position="622"/>
    </location>
</feature>
<dbReference type="OrthoDB" id="190105at2759"/>
<dbReference type="Gene3D" id="2.130.10.10">
    <property type="entry name" value="YVTN repeat-like/Quinoprotein amine dehydrogenase"/>
    <property type="match status" value="1"/>
</dbReference>
<protein>
    <submittedName>
        <fullName evidence="7">Ubiquitin-protein ligase, putative</fullName>
    </submittedName>
</protein>
<evidence type="ECO:0000256" key="2">
    <source>
        <dbReference type="ARBA" id="ARBA00022574"/>
    </source>
</evidence>
<dbReference type="CDD" id="cd00200">
    <property type="entry name" value="WD40"/>
    <property type="match status" value="1"/>
</dbReference>
<feature type="region of interest" description="Disordered" evidence="5">
    <location>
        <begin position="545"/>
        <end position="566"/>
    </location>
</feature>
<feature type="compositionally biased region" description="Low complexity" evidence="5">
    <location>
        <begin position="545"/>
        <end position="560"/>
    </location>
</feature>
<dbReference type="InterPro" id="IPR020472">
    <property type="entry name" value="WD40_PAC1"/>
</dbReference>
<feature type="region of interest" description="Disordered" evidence="5">
    <location>
        <begin position="578"/>
        <end position="654"/>
    </location>
</feature>
<feature type="region of interest" description="Disordered" evidence="5">
    <location>
        <begin position="435"/>
        <end position="455"/>
    </location>
</feature>
<keyword evidence="7" id="KW-0436">Ligase</keyword>
<evidence type="ECO:0000256" key="5">
    <source>
        <dbReference type="SAM" id="MobiDB-lite"/>
    </source>
</evidence>
<organism evidence="7 8">
    <name type="scientific">Cryptococcus deneoformans (strain JEC21 / ATCC MYA-565)</name>
    <name type="common">Cryptococcus neoformans var. neoformans serotype D</name>
    <dbReference type="NCBI Taxonomy" id="214684"/>
    <lineage>
        <taxon>Eukaryota</taxon>
        <taxon>Fungi</taxon>
        <taxon>Dikarya</taxon>
        <taxon>Basidiomycota</taxon>
        <taxon>Agaricomycotina</taxon>
        <taxon>Tremellomycetes</taxon>
        <taxon>Tremellales</taxon>
        <taxon>Cryptococcaceae</taxon>
        <taxon>Cryptococcus</taxon>
        <taxon>Cryptococcus neoformans species complex</taxon>
    </lineage>
</organism>
<dbReference type="InterPro" id="IPR015943">
    <property type="entry name" value="WD40/YVTN_repeat-like_dom_sf"/>
</dbReference>
<proteinExistence type="predicted"/>
<dbReference type="PANTHER" id="PTHR19849">
    <property type="entry name" value="PHOSPHOLIPASE A-2-ACTIVATING PROTEIN"/>
    <property type="match status" value="1"/>
</dbReference>
<dbReference type="SUPFAM" id="SSF50978">
    <property type="entry name" value="WD40 repeat-like"/>
    <property type="match status" value="2"/>
</dbReference>
<evidence type="ECO:0000256" key="3">
    <source>
        <dbReference type="ARBA" id="ARBA00022737"/>
    </source>
</evidence>
<feature type="domain" description="F-box" evidence="6">
    <location>
        <begin position="251"/>
        <end position="298"/>
    </location>
</feature>
<dbReference type="InterPro" id="IPR019775">
    <property type="entry name" value="WD40_repeat_CS"/>
</dbReference>
<feature type="region of interest" description="Disordered" evidence="5">
    <location>
        <begin position="174"/>
        <end position="211"/>
    </location>
</feature>
<dbReference type="InterPro" id="IPR001680">
    <property type="entry name" value="WD40_rpt"/>
</dbReference>
<dbReference type="PaxDb" id="214684-Q5KD56"/>
<feature type="repeat" description="WD" evidence="4">
    <location>
        <begin position="733"/>
        <end position="772"/>
    </location>
</feature>
<evidence type="ECO:0000259" key="6">
    <source>
        <dbReference type="PROSITE" id="PS50181"/>
    </source>
</evidence>
<dbReference type="SMART" id="SM00256">
    <property type="entry name" value="FBOX"/>
    <property type="match status" value="1"/>
</dbReference>
<dbReference type="eggNOG" id="KOG0274">
    <property type="taxonomic scope" value="Eukaryota"/>
</dbReference>
<feature type="region of interest" description="Disordered" evidence="5">
    <location>
        <begin position="1"/>
        <end position="94"/>
    </location>
</feature>
<dbReference type="PROSITE" id="PS50082">
    <property type="entry name" value="WD_REPEATS_2"/>
    <property type="match status" value="6"/>
</dbReference>
<dbReference type="VEuPathDB" id="FungiDB:CNH03370"/>
<accession>Q5KD56</accession>
<evidence type="ECO:0000313" key="8">
    <source>
        <dbReference type="Proteomes" id="UP000002149"/>
    </source>
</evidence>
<dbReference type="Gene3D" id="1.20.1280.50">
    <property type="match status" value="1"/>
</dbReference>
<dbReference type="InterPro" id="IPR036322">
    <property type="entry name" value="WD40_repeat_dom_sf"/>
</dbReference>
<feature type="compositionally biased region" description="Pro residues" evidence="5">
    <location>
        <begin position="435"/>
        <end position="451"/>
    </location>
</feature>
<dbReference type="InParanoid" id="Q5KD56"/>
<feature type="compositionally biased region" description="Basic and acidic residues" evidence="5">
    <location>
        <begin position="328"/>
        <end position="346"/>
    </location>
</feature>
<dbReference type="PRINTS" id="PR00320">
    <property type="entry name" value="GPROTEINBRPT"/>
</dbReference>
<dbReference type="PROSITE" id="PS50294">
    <property type="entry name" value="WD_REPEATS_REGION"/>
    <property type="match status" value="4"/>
</dbReference>
<dbReference type="PROSITE" id="PS50181">
    <property type="entry name" value="FBOX"/>
    <property type="match status" value="1"/>
</dbReference>
<feature type="repeat" description="WD" evidence="4">
    <location>
        <begin position="853"/>
        <end position="892"/>
    </location>
</feature>
<feature type="repeat" description="WD" evidence="4">
    <location>
        <begin position="666"/>
        <end position="690"/>
    </location>
</feature>
<evidence type="ECO:0000313" key="7">
    <source>
        <dbReference type="EMBL" id="AAW45198.2"/>
    </source>
</evidence>
<feature type="repeat" description="WD" evidence="4">
    <location>
        <begin position="691"/>
        <end position="732"/>
    </location>
</feature>
<feature type="compositionally biased region" description="Pro residues" evidence="5">
    <location>
        <begin position="192"/>
        <end position="206"/>
    </location>
</feature>
<feature type="region of interest" description="Disordered" evidence="5">
    <location>
        <begin position="309"/>
        <end position="405"/>
    </location>
</feature>
<dbReference type="AlphaFoldDB" id="Q5KD56"/>
<feature type="compositionally biased region" description="Low complexity" evidence="5">
    <location>
        <begin position="60"/>
        <end position="94"/>
    </location>
</feature>
<dbReference type="RefSeq" id="XP_024513402.1">
    <property type="nucleotide sequence ID" value="XM_024657733.1"/>
</dbReference>
<dbReference type="GeneID" id="3259050"/>
<dbReference type="Pfam" id="PF00400">
    <property type="entry name" value="WD40"/>
    <property type="match status" value="5"/>
</dbReference>
<keyword evidence="2 4" id="KW-0853">WD repeat</keyword>
<reference evidence="7 8" key="1">
    <citation type="journal article" date="2005" name="Science">
        <title>The genome of the basidiomycetous yeast and human pathogen Cryptococcus neoformans.</title>
        <authorList>
            <person name="Loftus B.J."/>
            <person name="Fung E."/>
            <person name="Roncaglia P."/>
            <person name="Rowley D."/>
            <person name="Amedeo P."/>
            <person name="Bruno D."/>
            <person name="Vamathevan J."/>
            <person name="Miranda M."/>
            <person name="Anderson I.J."/>
            <person name="Fraser J.A."/>
            <person name="Allen J.E."/>
            <person name="Bosdet I.E."/>
            <person name="Brent M.R."/>
            <person name="Chiu R."/>
            <person name="Doering T.L."/>
            <person name="Donlin M.J."/>
            <person name="D'Souza C.A."/>
            <person name="Fox D.S."/>
            <person name="Grinberg V."/>
            <person name="Fu J."/>
            <person name="Fukushima M."/>
            <person name="Haas B.J."/>
            <person name="Huang J.C."/>
            <person name="Janbon G."/>
            <person name="Jones S.J."/>
            <person name="Koo H.L."/>
            <person name="Krzywinski M.I."/>
            <person name="Kwon-Chung J.K."/>
            <person name="Lengeler K.B."/>
            <person name="Maiti R."/>
            <person name="Marra M.A."/>
            <person name="Marra R.E."/>
            <person name="Mathewson C.A."/>
            <person name="Mitchell T.G."/>
            <person name="Pertea M."/>
            <person name="Riggs F.R."/>
            <person name="Salzberg S.L."/>
            <person name="Schein J.E."/>
            <person name="Shvartsbeyn A."/>
            <person name="Shin H."/>
            <person name="Shumway M."/>
            <person name="Specht C.A."/>
            <person name="Suh B.B."/>
            <person name="Tenney A."/>
            <person name="Utterback T.R."/>
            <person name="Wickes B.L."/>
            <person name="Wortman J.R."/>
            <person name="Wye N.H."/>
            <person name="Kronstad J.W."/>
            <person name="Lodge J.K."/>
            <person name="Heitman J."/>
            <person name="Davis R.W."/>
            <person name="Fraser C.M."/>
            <person name="Hyman R.W."/>
        </authorList>
    </citation>
    <scope>NUCLEOTIDE SEQUENCE [LARGE SCALE GENOMIC DNA]</scope>
    <source>
        <strain evidence="8">JEC21 / ATCC MYA-565</strain>
    </source>
</reference>
<keyword evidence="3" id="KW-0677">Repeat</keyword>
<keyword evidence="8" id="KW-1185">Reference proteome</keyword>
<evidence type="ECO:0000256" key="4">
    <source>
        <dbReference type="PROSITE-ProRule" id="PRU00221"/>
    </source>
</evidence>
<dbReference type="STRING" id="214684.Q5KD56"/>
<dbReference type="SMART" id="SM00320">
    <property type="entry name" value="WD40"/>
    <property type="match status" value="7"/>
</dbReference>